<dbReference type="Pfam" id="PF03354">
    <property type="entry name" value="TerL_ATPase"/>
    <property type="match status" value="1"/>
</dbReference>
<feature type="domain" description="Terminase large subunit-like endonuclease" evidence="2">
    <location>
        <begin position="250"/>
        <end position="524"/>
    </location>
</feature>
<keyword evidence="3" id="KW-0255">Endonuclease</keyword>
<keyword evidence="3" id="KW-0378">Hydrolase</keyword>
<dbReference type="Pfam" id="PF20441">
    <property type="entry name" value="TerL_nuclease"/>
    <property type="match status" value="1"/>
</dbReference>
<organism evidence="3 4">
    <name type="scientific">Glaciecola petra</name>
    <dbReference type="NCBI Taxonomy" id="3075602"/>
    <lineage>
        <taxon>Bacteria</taxon>
        <taxon>Pseudomonadati</taxon>
        <taxon>Pseudomonadota</taxon>
        <taxon>Gammaproteobacteria</taxon>
        <taxon>Alteromonadales</taxon>
        <taxon>Alteromonadaceae</taxon>
        <taxon>Glaciecola</taxon>
    </lineage>
</organism>
<dbReference type="InterPro" id="IPR046461">
    <property type="entry name" value="TerL_ATPase"/>
</dbReference>
<evidence type="ECO:0000313" key="4">
    <source>
        <dbReference type="Proteomes" id="UP001253545"/>
    </source>
</evidence>
<feature type="domain" description="Terminase large subunit-like ATPase" evidence="1">
    <location>
        <begin position="72"/>
        <end position="241"/>
    </location>
</feature>
<keyword evidence="3" id="KW-0540">Nuclease</keyword>
<dbReference type="GO" id="GO:0004519">
    <property type="term" value="F:endonuclease activity"/>
    <property type="evidence" value="ECO:0007669"/>
    <property type="project" value="UniProtKB-KW"/>
</dbReference>
<protein>
    <submittedName>
        <fullName evidence="3">Terminase TerL endonuclease subunit</fullName>
    </submittedName>
</protein>
<dbReference type="InterPro" id="IPR046462">
    <property type="entry name" value="TerL_nuclease"/>
</dbReference>
<dbReference type="Gene3D" id="3.40.50.300">
    <property type="entry name" value="P-loop containing nucleotide triphosphate hydrolases"/>
    <property type="match status" value="1"/>
</dbReference>
<dbReference type="Proteomes" id="UP001253545">
    <property type="component" value="Unassembled WGS sequence"/>
</dbReference>
<evidence type="ECO:0000259" key="1">
    <source>
        <dbReference type="Pfam" id="PF03354"/>
    </source>
</evidence>
<proteinExistence type="predicted"/>
<dbReference type="InterPro" id="IPR027417">
    <property type="entry name" value="P-loop_NTPase"/>
</dbReference>
<accession>A0ABU2ZR83</accession>
<name>A0ABU2ZR83_9ALTE</name>
<sequence>MSLWNDYALSIQRGELLACKTVKQAVERYFTDLKNSAYLFDEVKANRVIKFASLCPHVKGHLRGERIELQGWQAFILANIFGFIRVDNGQRKYRTIYVEVPRKNGKSSLAAIIANWFLLCEKGQQDIYTAAVSRDQARIVFDDAKQMVKLAFDERIKSFQHHMVEPKCNSIMRPLAAKANTIEGTNPSCAIIDELHLHPDDSVYSAISLGMGARQNALLFAISTAGTSSLSFCKEQHNYVKQILSSEAIDESYFGIIYTLDDEKEVEQPSMWGKANPNLDISISKDELSTQVDRAKGMPTTWVETLVKRFNIWHEGEQEWIKLAQWKKCGADIDLDALKGSECYLGLDLSSKSDITAVSMIFPQGDKVVVSGRYYLPKSVLDDPNCKNRNFYRAWVAAGHLHLTPSDVIDYEFIERDIAQLGQDYDIKSLAFDPWNSTYLVTQLQQQGFTVEKVGQGYRSMSPSCKEIEAYTKSKRLVHDGNPVLNWAMSNVVLQMDPAGNVKLDKSKSPNKIDPIAALVTGFFSYMTDLEEQNIYQSRGAVVI</sequence>
<evidence type="ECO:0000313" key="3">
    <source>
        <dbReference type="EMBL" id="MDT0594548.1"/>
    </source>
</evidence>
<evidence type="ECO:0000259" key="2">
    <source>
        <dbReference type="Pfam" id="PF20441"/>
    </source>
</evidence>
<dbReference type="RefSeq" id="WP_311368015.1">
    <property type="nucleotide sequence ID" value="NZ_JAVRHX010000001.1"/>
</dbReference>
<comment type="caution">
    <text evidence="3">The sequence shown here is derived from an EMBL/GenBank/DDBJ whole genome shotgun (WGS) entry which is preliminary data.</text>
</comment>
<dbReference type="EMBL" id="JAVRHX010000001">
    <property type="protein sequence ID" value="MDT0594548.1"/>
    <property type="molecule type" value="Genomic_DNA"/>
</dbReference>
<dbReference type="PANTHER" id="PTHR41287:SF1">
    <property type="entry name" value="PROTEIN YMFN"/>
    <property type="match status" value="1"/>
</dbReference>
<gene>
    <name evidence="3" type="ORF">RM552_06805</name>
</gene>
<keyword evidence="4" id="KW-1185">Reference proteome</keyword>
<dbReference type="PANTHER" id="PTHR41287">
    <property type="match status" value="1"/>
</dbReference>
<reference evidence="3 4" key="1">
    <citation type="submission" date="2023-09" db="EMBL/GenBank/DDBJ databases">
        <authorList>
            <person name="Rey-Velasco X."/>
        </authorList>
    </citation>
    <scope>NUCLEOTIDE SEQUENCE [LARGE SCALE GENOMIC DNA]</scope>
    <source>
        <strain evidence="3 4">P117</strain>
    </source>
</reference>
<dbReference type="InterPro" id="IPR005021">
    <property type="entry name" value="Terminase_largesu-like"/>
</dbReference>